<dbReference type="KEGG" id="pcw:110219218"/>
<evidence type="ECO:0000256" key="2">
    <source>
        <dbReference type="PROSITE-ProRule" id="PRU00302"/>
    </source>
</evidence>
<dbReference type="PROSITE" id="PS50923">
    <property type="entry name" value="SUSHI"/>
    <property type="match status" value="1"/>
</dbReference>
<keyword evidence="1 2" id="KW-1015">Disulfide bond</keyword>
<evidence type="ECO:0000313" key="7">
    <source>
        <dbReference type="RefSeq" id="XP_020858043.1"/>
    </source>
</evidence>
<evidence type="ECO:0000256" key="3">
    <source>
        <dbReference type="SAM" id="MobiDB-lite"/>
    </source>
</evidence>
<protein>
    <submittedName>
        <fullName evidence="7">Uncharacterized protein LOC110219218 isoform X1</fullName>
    </submittedName>
</protein>
<accession>A0A6P5LKD7</accession>
<feature type="domain" description="Sushi" evidence="5">
    <location>
        <begin position="25"/>
        <end position="88"/>
    </location>
</feature>
<keyword evidence="4" id="KW-1133">Transmembrane helix</keyword>
<dbReference type="PANTHER" id="PTHR46879">
    <property type="entry name" value="SUSHI DOMAIN-CONTAINING PROTEIN 3"/>
    <property type="match status" value="1"/>
</dbReference>
<reference evidence="7" key="1">
    <citation type="submission" date="2025-08" db="UniProtKB">
        <authorList>
            <consortium name="RefSeq"/>
        </authorList>
    </citation>
    <scope>IDENTIFICATION</scope>
    <source>
        <tissue evidence="7">Spleen</tissue>
    </source>
</reference>
<keyword evidence="4" id="KW-0472">Membrane</keyword>
<dbReference type="Proteomes" id="UP000515140">
    <property type="component" value="Unplaced"/>
</dbReference>
<evidence type="ECO:0000259" key="5">
    <source>
        <dbReference type="PROSITE" id="PS50923"/>
    </source>
</evidence>
<dbReference type="InterPro" id="IPR000436">
    <property type="entry name" value="Sushi_SCR_CCP_dom"/>
</dbReference>
<dbReference type="RefSeq" id="XP_020858043.1">
    <property type="nucleotide sequence ID" value="XM_021002384.1"/>
</dbReference>
<evidence type="ECO:0000256" key="1">
    <source>
        <dbReference type="ARBA" id="ARBA00023157"/>
    </source>
</evidence>
<dbReference type="SMART" id="SM00032">
    <property type="entry name" value="CCP"/>
    <property type="match status" value="1"/>
</dbReference>
<organism evidence="6 7">
    <name type="scientific">Phascolarctos cinereus</name>
    <name type="common">Koala</name>
    <dbReference type="NCBI Taxonomy" id="38626"/>
    <lineage>
        <taxon>Eukaryota</taxon>
        <taxon>Metazoa</taxon>
        <taxon>Chordata</taxon>
        <taxon>Craniata</taxon>
        <taxon>Vertebrata</taxon>
        <taxon>Euteleostomi</taxon>
        <taxon>Mammalia</taxon>
        <taxon>Metatheria</taxon>
        <taxon>Diprotodontia</taxon>
        <taxon>Phascolarctidae</taxon>
        <taxon>Phascolarctos</taxon>
    </lineage>
</organism>
<dbReference type="SUPFAM" id="SSF57535">
    <property type="entry name" value="Complement control module/SCR domain"/>
    <property type="match status" value="1"/>
</dbReference>
<dbReference type="Pfam" id="PF00084">
    <property type="entry name" value="Sushi"/>
    <property type="match status" value="1"/>
</dbReference>
<feature type="compositionally biased region" description="Basic and acidic residues" evidence="3">
    <location>
        <begin position="273"/>
        <end position="283"/>
    </location>
</feature>
<keyword evidence="6" id="KW-1185">Reference proteome</keyword>
<dbReference type="GeneID" id="110219218"/>
<dbReference type="InterPro" id="IPR053067">
    <property type="entry name" value="SUSD3"/>
</dbReference>
<comment type="caution">
    <text evidence="2">Lacks conserved residue(s) required for the propagation of feature annotation.</text>
</comment>
<dbReference type="CDD" id="cd00033">
    <property type="entry name" value="CCP"/>
    <property type="match status" value="1"/>
</dbReference>
<keyword evidence="4" id="KW-0812">Transmembrane</keyword>
<evidence type="ECO:0000256" key="4">
    <source>
        <dbReference type="SAM" id="Phobius"/>
    </source>
</evidence>
<dbReference type="InParanoid" id="A0A6P5LKD7"/>
<feature type="region of interest" description="Disordered" evidence="3">
    <location>
        <begin position="255"/>
        <end position="283"/>
    </location>
</feature>
<dbReference type="PANTHER" id="PTHR46879:SF2">
    <property type="entry name" value="MICROTUBULE-ASSOCIATED SERINE_THREONINE-PROTEIN KINASE 3"/>
    <property type="match status" value="1"/>
</dbReference>
<feature type="disulfide bond" evidence="2">
    <location>
        <begin position="27"/>
        <end position="70"/>
    </location>
</feature>
<dbReference type="Gene3D" id="2.10.70.10">
    <property type="entry name" value="Complement Module, domain 1"/>
    <property type="match status" value="1"/>
</dbReference>
<sequence>MERGLLKNASHLTCLHGNLSVSLEAQCPRLFPPPFGSYKVEKGSGCSPGSVVVFSCQVGYQLTGSRTMICLLGDNSTIWSHPEPQCEEGIPKSPNHGSQGAVAVSLISGAIILALCISFMICCLQEKGLRSNSMTIQAMYHQGRMSNIGRRADSTDQVLQRHAGADRTDQRQRESFPTQLSSIYPRTLTIYDNWGFQRSQETLPWATVQTLGSEVPVFTPVILQQEALSPPPTYIYLLQEPRDLPLLLPLPHCHTHLPREPQPAYTQGNRSSSMEDRAQDEQT</sequence>
<keyword evidence="2" id="KW-0768">Sushi</keyword>
<dbReference type="InterPro" id="IPR035976">
    <property type="entry name" value="Sushi/SCR/CCP_sf"/>
</dbReference>
<gene>
    <name evidence="7" type="primary">LOC110219218</name>
</gene>
<feature type="transmembrane region" description="Helical" evidence="4">
    <location>
        <begin position="101"/>
        <end position="124"/>
    </location>
</feature>
<dbReference type="AlphaFoldDB" id="A0A6P5LKD7"/>
<proteinExistence type="predicted"/>
<evidence type="ECO:0000313" key="6">
    <source>
        <dbReference type="Proteomes" id="UP000515140"/>
    </source>
</evidence>
<name>A0A6P5LKD7_PHACI</name>